<sequence>MIELSWALVADRVDKWTGEDVTQGAAVLEARVGAVVDASGMREEAVRHWRTDFLSPVVGSLRTEGAAALARGESWSKAAGPFLVCASPVA</sequence>
<dbReference type="EMBL" id="JACHJI010000002">
    <property type="protein sequence ID" value="MBB4897194.1"/>
    <property type="molecule type" value="Genomic_DNA"/>
</dbReference>
<dbReference type="RefSeq" id="WP_184817999.1">
    <property type="nucleotide sequence ID" value="NZ_BMTI01000002.1"/>
</dbReference>
<keyword evidence="2" id="KW-1185">Reference proteome</keyword>
<protein>
    <submittedName>
        <fullName evidence="1">Uncharacterized protein</fullName>
    </submittedName>
</protein>
<dbReference type="AlphaFoldDB" id="A0A7W7LVX7"/>
<comment type="caution">
    <text evidence="1">The sequence shown here is derived from an EMBL/GenBank/DDBJ whole genome shotgun (WGS) entry which is preliminary data.</text>
</comment>
<proteinExistence type="predicted"/>
<name>A0A7W7LVX7_9ACTN</name>
<gene>
    <name evidence="1" type="ORF">FHS37_001221</name>
</gene>
<evidence type="ECO:0000313" key="1">
    <source>
        <dbReference type="EMBL" id="MBB4897194.1"/>
    </source>
</evidence>
<organism evidence="1 2">
    <name type="scientific">Streptomyces griseomycini</name>
    <dbReference type="NCBI Taxonomy" id="66895"/>
    <lineage>
        <taxon>Bacteria</taxon>
        <taxon>Bacillati</taxon>
        <taxon>Actinomycetota</taxon>
        <taxon>Actinomycetes</taxon>
        <taxon>Kitasatosporales</taxon>
        <taxon>Streptomycetaceae</taxon>
        <taxon>Streptomyces</taxon>
    </lineage>
</organism>
<accession>A0A7W7LVX7</accession>
<evidence type="ECO:0000313" key="2">
    <source>
        <dbReference type="Proteomes" id="UP000579523"/>
    </source>
</evidence>
<dbReference type="Proteomes" id="UP000579523">
    <property type="component" value="Unassembled WGS sequence"/>
</dbReference>
<reference evidence="1 2" key="1">
    <citation type="submission" date="2020-08" db="EMBL/GenBank/DDBJ databases">
        <title>Genomic Encyclopedia of Type Strains, Phase III (KMG-III): the genomes of soil and plant-associated and newly described type strains.</title>
        <authorList>
            <person name="Whitman W."/>
        </authorList>
    </citation>
    <scope>NUCLEOTIDE SEQUENCE [LARGE SCALE GENOMIC DNA]</scope>
    <source>
        <strain evidence="1 2">CECT 3273</strain>
    </source>
</reference>